<dbReference type="InterPro" id="IPR000843">
    <property type="entry name" value="HTH_LacI"/>
</dbReference>
<keyword evidence="1" id="KW-0805">Transcription regulation</keyword>
<gene>
    <name evidence="6" type="primary">lacI_4</name>
    <name evidence="6" type="ORF">Adu01nite_25550</name>
</gene>
<dbReference type="InterPro" id="IPR001387">
    <property type="entry name" value="Cro/C1-type_HTH"/>
</dbReference>
<organism evidence="6 7">
    <name type="scientific">Paractinoplanes durhamensis</name>
    <dbReference type="NCBI Taxonomy" id="113563"/>
    <lineage>
        <taxon>Bacteria</taxon>
        <taxon>Bacillati</taxon>
        <taxon>Actinomycetota</taxon>
        <taxon>Actinomycetes</taxon>
        <taxon>Micromonosporales</taxon>
        <taxon>Micromonosporaceae</taxon>
        <taxon>Paractinoplanes</taxon>
    </lineage>
</organism>
<dbReference type="PROSITE" id="PS00356">
    <property type="entry name" value="HTH_LACI_1"/>
    <property type="match status" value="1"/>
</dbReference>
<sequence>MAFIASRIVSALAPKKSGATLRDMTTREKPAAGPLTIAEIAQQAGVSIATVSKVVNGKSEVSPDTRALVEGVISQHGYRRQKKRTQTTSLIELVFHELEGAYAMEIIKGVEQVASQHDLAVVLSQAQSRQSPGRGWIEGVLARRPVGVIGVFEGLDDAQQRQLHHRGIPLVLMDPTGEPVHDLPSVGASNWSGGLAATRHLIELGHRRIAAITGPARILSSRARLDGYRAALDAAGLKNDPALVREGDFHVGDGLVHTKALLALADPPTAIFAFNDAQALGVYQAASAAGLRIPDDLSVVGFDDLPSIQWAIPGLTTVRQPLGEMAAAAASMVIAAAGGEVAASNRLILATELVVRASTAKFSPSS</sequence>
<feature type="domain" description="HTH lacI-type" evidence="4">
    <location>
        <begin position="35"/>
        <end position="89"/>
    </location>
</feature>
<dbReference type="InterPro" id="IPR010982">
    <property type="entry name" value="Lambda_DNA-bd_dom_sf"/>
</dbReference>
<dbReference type="Proteomes" id="UP000637628">
    <property type="component" value="Unassembled WGS sequence"/>
</dbReference>
<dbReference type="Gene3D" id="3.40.50.2300">
    <property type="match status" value="2"/>
</dbReference>
<protein>
    <submittedName>
        <fullName evidence="6">LacI family transcriptional regulator</fullName>
    </submittedName>
</protein>
<dbReference type="SMART" id="SM00354">
    <property type="entry name" value="HTH_LACI"/>
    <property type="match status" value="1"/>
</dbReference>
<dbReference type="PROSITE" id="PS50932">
    <property type="entry name" value="HTH_LACI_2"/>
    <property type="match status" value="1"/>
</dbReference>
<dbReference type="InterPro" id="IPR046335">
    <property type="entry name" value="LacI/GalR-like_sensor"/>
</dbReference>
<dbReference type="Gene3D" id="1.10.260.40">
    <property type="entry name" value="lambda repressor-like DNA-binding domains"/>
    <property type="match status" value="1"/>
</dbReference>
<proteinExistence type="predicted"/>
<dbReference type="EMBL" id="BOML01000021">
    <property type="protein sequence ID" value="GIE01205.1"/>
    <property type="molecule type" value="Genomic_DNA"/>
</dbReference>
<feature type="domain" description="HTH cro/C1-type" evidence="5">
    <location>
        <begin position="35"/>
        <end position="65"/>
    </location>
</feature>
<dbReference type="PANTHER" id="PTHR30146:SF153">
    <property type="entry name" value="LACTOSE OPERON REPRESSOR"/>
    <property type="match status" value="1"/>
</dbReference>
<evidence type="ECO:0000256" key="3">
    <source>
        <dbReference type="ARBA" id="ARBA00023163"/>
    </source>
</evidence>
<dbReference type="PRINTS" id="PR00036">
    <property type="entry name" value="HTHLACI"/>
</dbReference>
<keyword evidence="2" id="KW-0238">DNA-binding</keyword>
<name>A0ABQ3YUC1_9ACTN</name>
<evidence type="ECO:0000256" key="2">
    <source>
        <dbReference type="ARBA" id="ARBA00023125"/>
    </source>
</evidence>
<evidence type="ECO:0000259" key="4">
    <source>
        <dbReference type="PROSITE" id="PS50932"/>
    </source>
</evidence>
<evidence type="ECO:0000256" key="1">
    <source>
        <dbReference type="ARBA" id="ARBA00023015"/>
    </source>
</evidence>
<dbReference type="Pfam" id="PF13377">
    <property type="entry name" value="Peripla_BP_3"/>
    <property type="match status" value="1"/>
</dbReference>
<comment type="caution">
    <text evidence="6">The sequence shown here is derived from an EMBL/GenBank/DDBJ whole genome shotgun (WGS) entry which is preliminary data.</text>
</comment>
<keyword evidence="7" id="KW-1185">Reference proteome</keyword>
<dbReference type="Pfam" id="PF00356">
    <property type="entry name" value="LacI"/>
    <property type="match status" value="1"/>
</dbReference>
<dbReference type="CDD" id="cd01392">
    <property type="entry name" value="HTH_LacI"/>
    <property type="match status" value="1"/>
</dbReference>
<dbReference type="PANTHER" id="PTHR30146">
    <property type="entry name" value="LACI-RELATED TRANSCRIPTIONAL REPRESSOR"/>
    <property type="match status" value="1"/>
</dbReference>
<evidence type="ECO:0000259" key="5">
    <source>
        <dbReference type="PROSITE" id="PS50943"/>
    </source>
</evidence>
<dbReference type="CDD" id="cd06296">
    <property type="entry name" value="PBP1_CatR-like"/>
    <property type="match status" value="1"/>
</dbReference>
<dbReference type="PROSITE" id="PS50943">
    <property type="entry name" value="HTH_CROC1"/>
    <property type="match status" value="1"/>
</dbReference>
<dbReference type="SUPFAM" id="SSF47413">
    <property type="entry name" value="lambda repressor-like DNA-binding domains"/>
    <property type="match status" value="1"/>
</dbReference>
<keyword evidence="3" id="KW-0804">Transcription</keyword>
<dbReference type="InterPro" id="IPR028082">
    <property type="entry name" value="Peripla_BP_I"/>
</dbReference>
<evidence type="ECO:0000313" key="6">
    <source>
        <dbReference type="EMBL" id="GIE01205.1"/>
    </source>
</evidence>
<evidence type="ECO:0000313" key="7">
    <source>
        <dbReference type="Proteomes" id="UP000637628"/>
    </source>
</evidence>
<dbReference type="SUPFAM" id="SSF53822">
    <property type="entry name" value="Periplasmic binding protein-like I"/>
    <property type="match status" value="1"/>
</dbReference>
<reference evidence="6 7" key="1">
    <citation type="submission" date="2021-01" db="EMBL/GenBank/DDBJ databases">
        <title>Whole genome shotgun sequence of Actinoplanes durhamensis NBRC 14914.</title>
        <authorList>
            <person name="Komaki H."/>
            <person name="Tamura T."/>
        </authorList>
    </citation>
    <scope>NUCLEOTIDE SEQUENCE [LARGE SCALE GENOMIC DNA]</scope>
    <source>
        <strain evidence="6 7">NBRC 14914</strain>
    </source>
</reference>
<accession>A0ABQ3YUC1</accession>